<feature type="binding site" evidence="11">
    <location>
        <begin position="309"/>
        <end position="313"/>
    </location>
    <ligand>
        <name>FMN</name>
        <dbReference type="ChEBI" id="CHEBI:58210"/>
    </ligand>
</feature>
<evidence type="ECO:0000256" key="11">
    <source>
        <dbReference type="HAMAP-Rule" id="MF_00300"/>
    </source>
</evidence>
<feature type="binding site" evidence="11">
    <location>
        <position position="336"/>
    </location>
    <ligand>
        <name>FMN</name>
        <dbReference type="ChEBI" id="CHEBI:58210"/>
    </ligand>
</feature>
<dbReference type="PROSITE" id="PS00789">
    <property type="entry name" value="CHORISMATE_SYNTHASE_3"/>
    <property type="match status" value="1"/>
</dbReference>
<protein>
    <recommendedName>
        <fullName evidence="3 11">Chorismate synthase</fullName>
        <shortName evidence="11">CS</shortName>
        <ecNumber evidence="3 11">4.2.3.5</ecNumber>
    </recommendedName>
    <alternativeName>
        <fullName evidence="11">5-enolpyruvylshikimate-3-phosphate phospholyase</fullName>
    </alternativeName>
</protein>
<dbReference type="PANTHER" id="PTHR21085">
    <property type="entry name" value="CHORISMATE SYNTHASE"/>
    <property type="match status" value="1"/>
</dbReference>
<dbReference type="HAMAP" id="MF_00300">
    <property type="entry name" value="Chorismate_synth"/>
    <property type="match status" value="1"/>
</dbReference>
<accession>A0AA96V897</accession>
<dbReference type="Proteomes" id="UP001304970">
    <property type="component" value="Chromosome"/>
</dbReference>
<dbReference type="GO" id="GO:0008652">
    <property type="term" value="P:amino acid biosynthetic process"/>
    <property type="evidence" value="ECO:0007669"/>
    <property type="project" value="UniProtKB-KW"/>
</dbReference>
<keyword evidence="7 11" id="KW-0274">FAD</keyword>
<evidence type="ECO:0000313" key="12">
    <source>
        <dbReference type="EMBL" id="WNY27450.1"/>
    </source>
</evidence>
<keyword evidence="6 11" id="KW-0288">FMN</keyword>
<feature type="binding site" evidence="11">
    <location>
        <begin position="125"/>
        <end position="127"/>
    </location>
    <ligand>
        <name>FMN</name>
        <dbReference type="ChEBI" id="CHEBI:58210"/>
    </ligand>
</feature>
<keyword evidence="10 11" id="KW-0456">Lyase</keyword>
<dbReference type="NCBIfam" id="NF003793">
    <property type="entry name" value="PRK05382.1"/>
    <property type="match status" value="1"/>
</dbReference>
<dbReference type="PANTHER" id="PTHR21085:SF0">
    <property type="entry name" value="CHORISMATE SYNTHASE"/>
    <property type="match status" value="1"/>
</dbReference>
<dbReference type="FunFam" id="3.60.150.10:FF:000002">
    <property type="entry name" value="Chorismate synthase"/>
    <property type="match status" value="1"/>
</dbReference>
<keyword evidence="8 11" id="KW-0521">NADP</keyword>
<dbReference type="GO" id="GO:0005829">
    <property type="term" value="C:cytosol"/>
    <property type="evidence" value="ECO:0007669"/>
    <property type="project" value="TreeGrafter"/>
</dbReference>
<dbReference type="InterPro" id="IPR020541">
    <property type="entry name" value="Chorismate_synthase_CS"/>
</dbReference>
<evidence type="ECO:0000256" key="4">
    <source>
        <dbReference type="ARBA" id="ARBA00022605"/>
    </source>
</evidence>
<dbReference type="GO" id="GO:0004107">
    <property type="term" value="F:chorismate synthase activity"/>
    <property type="evidence" value="ECO:0007669"/>
    <property type="project" value="UniProtKB-UniRule"/>
</dbReference>
<comment type="caution">
    <text evidence="11">Lacks conserved residue(s) required for the propagation of feature annotation.</text>
</comment>
<evidence type="ECO:0000256" key="2">
    <source>
        <dbReference type="ARBA" id="ARBA00008014"/>
    </source>
</evidence>
<evidence type="ECO:0000256" key="5">
    <source>
        <dbReference type="ARBA" id="ARBA00022630"/>
    </source>
</evidence>
<evidence type="ECO:0000256" key="8">
    <source>
        <dbReference type="ARBA" id="ARBA00022857"/>
    </source>
</evidence>
<keyword evidence="4 11" id="KW-0028">Amino-acid biosynthesis</keyword>
<dbReference type="EMBL" id="CP131061">
    <property type="protein sequence ID" value="WNY27450.1"/>
    <property type="molecule type" value="Genomic_DNA"/>
</dbReference>
<keyword evidence="5 11" id="KW-0285">Flavoprotein</keyword>
<evidence type="ECO:0000256" key="10">
    <source>
        <dbReference type="ARBA" id="ARBA00023239"/>
    </source>
</evidence>
<keyword evidence="9 11" id="KW-0057">Aromatic amino acid biosynthesis</keyword>
<keyword evidence="13" id="KW-1185">Reference proteome</keyword>
<dbReference type="GeneID" id="89228674"/>
<feature type="binding site" evidence="11">
    <location>
        <position position="294"/>
    </location>
    <ligand>
        <name>FMN</name>
        <dbReference type="ChEBI" id="CHEBI:58210"/>
    </ligand>
</feature>
<dbReference type="EC" id="4.2.3.5" evidence="3 11"/>
<comment type="catalytic activity">
    <reaction evidence="11">
        <text>5-O-(1-carboxyvinyl)-3-phosphoshikimate = chorismate + phosphate</text>
        <dbReference type="Rhea" id="RHEA:21020"/>
        <dbReference type="ChEBI" id="CHEBI:29748"/>
        <dbReference type="ChEBI" id="CHEBI:43474"/>
        <dbReference type="ChEBI" id="CHEBI:57701"/>
        <dbReference type="EC" id="4.2.3.5"/>
    </reaction>
</comment>
<evidence type="ECO:0000256" key="6">
    <source>
        <dbReference type="ARBA" id="ARBA00022643"/>
    </source>
</evidence>
<feature type="binding site" evidence="11">
    <location>
        <position position="48"/>
    </location>
    <ligand>
        <name>NADP(+)</name>
        <dbReference type="ChEBI" id="CHEBI:58349"/>
    </ligand>
</feature>
<sequence>MAGNSFGELFRITTWGESHGDAVGVVIDGVISGISLSDADIQKELDRRKPGQSTVSSPRKEPDTVVILSGVFEGKTTGAPISLMVKNSDAHSSAYESLQKTPRPGHADLAYFEKYGNYDYRGGGRSSGRETVGRVAAGAVAKKILAAAGIEVVCHVVQIGMVHADSCVLDKFSLPEIKERIQENPVRCADFAAASAMEKTVKAAQENKDSVGGIVEGRICGIPAGLGEPVFDKLDADLAKAIMSIGAVKGFEIGDGFLAGSAQGSQFNDEMEWTDDGTGRTISMKTNHSGGILGGISTGGEIRFRAAVKPTPSIARPQRTVNLDTKDNEIIEISGRHDPVIAPRIVPVCEAMAAIVILDHFMRRKALDHKTLR</sequence>
<evidence type="ECO:0000256" key="9">
    <source>
        <dbReference type="ARBA" id="ARBA00023141"/>
    </source>
</evidence>
<comment type="similarity">
    <text evidence="2 11">Belongs to the chorismate synthase family.</text>
</comment>
<reference evidence="12 13" key="1">
    <citation type="submission" date="2023-07" db="EMBL/GenBank/DDBJ databases">
        <title>Closed genome sequence of Methanosarcinaceae archaeon Am2.</title>
        <authorList>
            <person name="Poehlein A."/>
            <person name="Protasov E."/>
            <person name="Platt K."/>
            <person name="Reeh H."/>
            <person name="Daniel R."/>
            <person name="Brune A."/>
        </authorList>
    </citation>
    <scope>NUCLEOTIDE SEQUENCE [LARGE SCALE GENOMIC DNA]</scope>
    <source>
        <strain evidence="12 13">Am2</strain>
    </source>
</reference>
<evidence type="ECO:0000256" key="3">
    <source>
        <dbReference type="ARBA" id="ARBA00013036"/>
    </source>
</evidence>
<proteinExistence type="inferred from homology"/>
<dbReference type="AlphaFoldDB" id="A0AA96V897"/>
<dbReference type="Gene3D" id="3.60.150.10">
    <property type="entry name" value="Chorismate synthase AroC"/>
    <property type="match status" value="1"/>
</dbReference>
<comment type="pathway">
    <text evidence="1 11">Metabolic intermediate biosynthesis; chorismate biosynthesis; chorismate from D-erythrose 4-phosphate and phosphoenolpyruvate: step 7/7.</text>
</comment>
<dbReference type="GO" id="GO:0010181">
    <property type="term" value="F:FMN binding"/>
    <property type="evidence" value="ECO:0007669"/>
    <property type="project" value="TreeGrafter"/>
</dbReference>
<gene>
    <name evidence="11 12" type="primary">aroC</name>
    <name evidence="12" type="ORF">MsAm2_12470</name>
</gene>
<dbReference type="Pfam" id="PF01264">
    <property type="entry name" value="Chorismate_synt"/>
    <property type="match status" value="1"/>
</dbReference>
<comment type="cofactor">
    <cofactor evidence="11">
        <name>FMNH2</name>
        <dbReference type="ChEBI" id="CHEBI:57618"/>
    </cofactor>
    <text evidence="11">Reduced FMN (FMNH(2)).</text>
</comment>
<dbReference type="RefSeq" id="WP_338098522.1">
    <property type="nucleotide sequence ID" value="NZ_CP131061.1"/>
</dbReference>
<evidence type="ECO:0000256" key="1">
    <source>
        <dbReference type="ARBA" id="ARBA00005044"/>
    </source>
</evidence>
<comment type="function">
    <text evidence="11">Catalyzes the anti-1,4-elimination of the C-3 phosphate and the C-6 proR hydrogen from 5-enolpyruvylshikimate-3-phosphate (EPSP) to yield chorismate, which is the branch point compound that serves as the starting substrate for the three terminal pathways of aromatic amino acid biosynthesis. This reaction introduces a second double bond into the aromatic ring system.</text>
</comment>
<dbReference type="PROSITE" id="PS00788">
    <property type="entry name" value="CHORISMATE_SYNTHASE_2"/>
    <property type="match status" value="1"/>
</dbReference>
<dbReference type="SUPFAM" id="SSF103263">
    <property type="entry name" value="Chorismate synthase, AroC"/>
    <property type="match status" value="1"/>
</dbReference>
<dbReference type="InterPro" id="IPR035904">
    <property type="entry name" value="Chorismate_synth_AroC_sf"/>
</dbReference>
<dbReference type="InterPro" id="IPR000453">
    <property type="entry name" value="Chorismate_synth"/>
</dbReference>
<organism evidence="12 13">
    <name type="scientific">Methanolapillus ohkumae</name>
    <dbReference type="NCBI Taxonomy" id="3028298"/>
    <lineage>
        <taxon>Archaea</taxon>
        <taxon>Methanobacteriati</taxon>
        <taxon>Methanobacteriota</taxon>
        <taxon>Stenosarchaea group</taxon>
        <taxon>Methanomicrobia</taxon>
        <taxon>Methanosarcinales</taxon>
        <taxon>Methanosarcinaceae</taxon>
        <taxon>Methanolapillus</taxon>
    </lineage>
</organism>
<dbReference type="PIRSF" id="PIRSF001456">
    <property type="entry name" value="Chorismate_synth"/>
    <property type="match status" value="1"/>
</dbReference>
<dbReference type="GO" id="GO:0009073">
    <property type="term" value="P:aromatic amino acid family biosynthetic process"/>
    <property type="evidence" value="ECO:0007669"/>
    <property type="project" value="UniProtKB-KW"/>
</dbReference>
<dbReference type="NCBIfam" id="TIGR00033">
    <property type="entry name" value="aroC"/>
    <property type="match status" value="1"/>
</dbReference>
<dbReference type="CDD" id="cd07304">
    <property type="entry name" value="Chorismate_synthase"/>
    <property type="match status" value="1"/>
</dbReference>
<name>A0AA96V897_9EURY</name>
<evidence type="ECO:0000256" key="7">
    <source>
        <dbReference type="ARBA" id="ARBA00022827"/>
    </source>
</evidence>
<evidence type="ECO:0000313" key="13">
    <source>
        <dbReference type="Proteomes" id="UP001304970"/>
    </source>
</evidence>
<dbReference type="GO" id="GO:0009423">
    <property type="term" value="P:chorismate biosynthetic process"/>
    <property type="evidence" value="ECO:0007669"/>
    <property type="project" value="UniProtKB-UniRule"/>
</dbReference>